<feature type="region of interest" description="Disordered" evidence="5">
    <location>
        <begin position="219"/>
        <end position="281"/>
    </location>
</feature>
<dbReference type="Gramene" id="HORVU.MOREX.r3.4HG0393450.1">
    <property type="protein sequence ID" value="HORVU.MOREX.r3.4HG0393450.1"/>
    <property type="gene ID" value="HORVU.MOREX.r3.4HG0393450"/>
</dbReference>
<keyword evidence="1" id="KW-0805">Transcription regulation</keyword>
<dbReference type="PANTHER" id="PTHR31744">
    <property type="entry name" value="PROTEIN CUP-SHAPED COTYLEDON 2-RELATED"/>
    <property type="match status" value="1"/>
</dbReference>
<reference evidence="7" key="2">
    <citation type="submission" date="2020-10" db="EMBL/GenBank/DDBJ databases">
        <authorList>
            <person name="Scholz U."/>
            <person name="Mascher M."/>
            <person name="Fiebig A."/>
        </authorList>
    </citation>
    <scope>NUCLEOTIDE SEQUENCE [LARGE SCALE GENOMIC DNA]</scope>
    <source>
        <strain evidence="7">cv. Morex</strain>
    </source>
</reference>
<dbReference type="PROSITE" id="PS51005">
    <property type="entry name" value="NAC"/>
    <property type="match status" value="1"/>
</dbReference>
<keyword evidence="8" id="KW-1185">Reference proteome</keyword>
<dbReference type="Gramene" id="HORVU.MOREX.r2.4HG0327320.1">
    <property type="protein sequence ID" value="HORVU.MOREX.r2.4HG0327320.1"/>
    <property type="gene ID" value="HORVU.MOREX.r2.4HG0327320"/>
</dbReference>
<dbReference type="SUPFAM" id="SSF101941">
    <property type="entry name" value="NAC domain"/>
    <property type="match status" value="1"/>
</dbReference>
<reference evidence="7" key="3">
    <citation type="submission" date="2022-01" db="UniProtKB">
        <authorList>
            <consortium name="EnsemblPlants"/>
        </authorList>
    </citation>
    <scope>IDENTIFICATION</scope>
    <source>
        <strain evidence="7">subsp. vulgare</strain>
    </source>
</reference>
<keyword evidence="3" id="KW-0804">Transcription</keyword>
<sequence>MERSPKTVAGAAFPSTETVVAAAQLGFSLRPRPRPGFRFHPTDQELVGCLLRRKVLGHQGLHIDIDIDIDFVPVVNVYKFEPQDLPAKSFSPSTGDPGAKVVCYFFTPRGRKYPTGLRMKRATLNGFWKSTGKDRPVRYNGTVIGMKKTLVYHIGRAPRGTRTDWVMHEYRLHDDHDHHIQDTYALCRVFNKNIITPPPDLLGGVDMEKQGIQSVAVGPNTNKDEMQPMSGGGGGDVGIEGMQPISGGVELDNEGMHSVPNNLDMDKEGIQPMSDGPNANKEGILPVFCNTNADKERIDPVSGSIAGDMEGSYPVSDNIIADMEGIHSVFGDAVRHNEEIDDMLGGIYADVDFSWMQCVPDDICYPNIELDMYDSCSQLIDDYSW</sequence>
<dbReference type="GO" id="GO:0003677">
    <property type="term" value="F:DNA binding"/>
    <property type="evidence" value="ECO:0007669"/>
    <property type="project" value="UniProtKB-KW"/>
</dbReference>
<dbReference type="GO" id="GO:0006355">
    <property type="term" value="P:regulation of DNA-templated transcription"/>
    <property type="evidence" value="ECO:0007669"/>
    <property type="project" value="InterPro"/>
</dbReference>
<evidence type="ECO:0000256" key="4">
    <source>
        <dbReference type="ARBA" id="ARBA00023242"/>
    </source>
</evidence>
<evidence type="ECO:0000313" key="7">
    <source>
        <dbReference type="EnsemblPlants" id="HORVU.MOREX.r3.4HG0393450.1"/>
    </source>
</evidence>
<evidence type="ECO:0000256" key="2">
    <source>
        <dbReference type="ARBA" id="ARBA00023125"/>
    </source>
</evidence>
<organism evidence="7 8">
    <name type="scientific">Hordeum vulgare subsp. vulgare</name>
    <name type="common">Domesticated barley</name>
    <dbReference type="NCBI Taxonomy" id="112509"/>
    <lineage>
        <taxon>Eukaryota</taxon>
        <taxon>Viridiplantae</taxon>
        <taxon>Streptophyta</taxon>
        <taxon>Embryophyta</taxon>
        <taxon>Tracheophyta</taxon>
        <taxon>Spermatophyta</taxon>
        <taxon>Magnoliopsida</taxon>
        <taxon>Liliopsida</taxon>
        <taxon>Poales</taxon>
        <taxon>Poaceae</taxon>
        <taxon>BOP clade</taxon>
        <taxon>Pooideae</taxon>
        <taxon>Triticodae</taxon>
        <taxon>Triticeae</taxon>
        <taxon>Hordeinae</taxon>
        <taxon>Hordeum</taxon>
    </lineage>
</organism>
<evidence type="ECO:0000256" key="3">
    <source>
        <dbReference type="ARBA" id="ARBA00023163"/>
    </source>
</evidence>
<protein>
    <recommendedName>
        <fullName evidence="6">NAC domain-containing protein</fullName>
    </recommendedName>
</protein>
<dbReference type="InterPro" id="IPR036093">
    <property type="entry name" value="NAC_dom_sf"/>
</dbReference>
<proteinExistence type="predicted"/>
<reference evidence="8" key="1">
    <citation type="journal article" date="2012" name="Nature">
        <title>A physical, genetic and functional sequence assembly of the barley genome.</title>
        <authorList>
            <consortium name="The International Barley Genome Sequencing Consortium"/>
            <person name="Mayer K.F."/>
            <person name="Waugh R."/>
            <person name="Brown J.W."/>
            <person name="Schulman A."/>
            <person name="Langridge P."/>
            <person name="Platzer M."/>
            <person name="Fincher G.B."/>
            <person name="Muehlbauer G.J."/>
            <person name="Sato K."/>
            <person name="Close T.J."/>
            <person name="Wise R.P."/>
            <person name="Stein N."/>
        </authorList>
    </citation>
    <scope>NUCLEOTIDE SEQUENCE [LARGE SCALE GENOMIC DNA]</scope>
    <source>
        <strain evidence="8">cv. Morex</strain>
    </source>
</reference>
<feature type="domain" description="NAC" evidence="6">
    <location>
        <begin position="33"/>
        <end position="192"/>
    </location>
</feature>
<keyword evidence="2" id="KW-0238">DNA-binding</keyword>
<dbReference type="Gene3D" id="2.170.150.80">
    <property type="entry name" value="NAC domain"/>
    <property type="match status" value="1"/>
</dbReference>
<evidence type="ECO:0000256" key="5">
    <source>
        <dbReference type="SAM" id="MobiDB-lite"/>
    </source>
</evidence>
<evidence type="ECO:0000313" key="8">
    <source>
        <dbReference type="Proteomes" id="UP000011116"/>
    </source>
</evidence>
<dbReference type="PANTHER" id="PTHR31744:SF210">
    <property type="entry name" value="NAC DOMAIN-CONTAINING PROTEIN 86-LIKE"/>
    <property type="match status" value="1"/>
</dbReference>
<dbReference type="InterPro" id="IPR003441">
    <property type="entry name" value="NAC-dom"/>
</dbReference>
<name>A0A8I6XJE5_HORVV</name>
<dbReference type="Pfam" id="PF02365">
    <property type="entry name" value="NAM"/>
    <property type="match status" value="1"/>
</dbReference>
<accession>A0A8I6XJE5</accession>
<evidence type="ECO:0000256" key="1">
    <source>
        <dbReference type="ARBA" id="ARBA00023015"/>
    </source>
</evidence>
<dbReference type="SMR" id="A0A8I6XJE5"/>
<keyword evidence="4" id="KW-0539">Nucleus</keyword>
<dbReference type="EnsemblPlants" id="HORVU.MOREX.r3.4HG0393450.1">
    <property type="protein sequence ID" value="HORVU.MOREX.r3.4HG0393450.1"/>
    <property type="gene ID" value="HORVU.MOREX.r3.4HG0393450"/>
</dbReference>
<dbReference type="Proteomes" id="UP000011116">
    <property type="component" value="Chromosome 4H"/>
</dbReference>
<dbReference type="AlphaFoldDB" id="A0A8I6XJE5"/>
<evidence type="ECO:0000259" key="6">
    <source>
        <dbReference type="PROSITE" id="PS51005"/>
    </source>
</evidence>